<organism evidence="4 5">
    <name type="scientific">Pseudoxanthomonas taiwanensis J19</name>
    <dbReference type="NCBI Taxonomy" id="935569"/>
    <lineage>
        <taxon>Bacteria</taxon>
        <taxon>Pseudomonadati</taxon>
        <taxon>Pseudomonadota</taxon>
        <taxon>Gammaproteobacteria</taxon>
        <taxon>Lysobacterales</taxon>
        <taxon>Lysobacteraceae</taxon>
        <taxon>Pseudoxanthomonas</taxon>
    </lineage>
</organism>
<protein>
    <submittedName>
        <fullName evidence="4">Small-conductance mechanosensitive channel</fullName>
    </submittedName>
</protein>
<feature type="coiled-coil region" evidence="1">
    <location>
        <begin position="36"/>
        <end position="63"/>
    </location>
</feature>
<evidence type="ECO:0000259" key="3">
    <source>
        <dbReference type="Pfam" id="PF12607"/>
    </source>
</evidence>
<evidence type="ECO:0000256" key="1">
    <source>
        <dbReference type="SAM" id="Coils"/>
    </source>
</evidence>
<dbReference type="Pfam" id="PF12607">
    <property type="entry name" value="DUF3772"/>
    <property type="match status" value="1"/>
</dbReference>
<feature type="non-terminal residue" evidence="4">
    <location>
        <position position="191"/>
    </location>
</feature>
<feature type="domain" description="DUF3772" evidence="3">
    <location>
        <begin position="118"/>
        <end position="179"/>
    </location>
</feature>
<dbReference type="RefSeq" id="WP_147208607.1">
    <property type="nucleotide sequence ID" value="NZ_VLJS01000066.1"/>
</dbReference>
<proteinExistence type="predicted"/>
<dbReference type="OrthoDB" id="9799209at2"/>
<evidence type="ECO:0000313" key="5">
    <source>
        <dbReference type="Proteomes" id="UP000321583"/>
    </source>
</evidence>
<accession>A0A562DIP5</accession>
<keyword evidence="2" id="KW-0732">Signal</keyword>
<sequence>MHRTAFLLRPLLLLCLVLGAPALADEPDVDAGRRQLETIATRLERYEHDAELAKAREAVLEIQAAAQALIDGRTPELQSLDARLAELGEVPEGQDEPGDVARERRVLQDQRAAVDAELRQARLAVVEGTQLLERIATLRQQRFFGMLSERTTPPWRPAFWRQLAASAPRDLGRVRKLWHAVVEASREHWKA</sequence>
<feature type="signal peptide" evidence="2">
    <location>
        <begin position="1"/>
        <end position="24"/>
    </location>
</feature>
<dbReference type="EMBL" id="VLJS01000066">
    <property type="protein sequence ID" value="TWH09471.1"/>
    <property type="molecule type" value="Genomic_DNA"/>
</dbReference>
<comment type="caution">
    <text evidence="4">The sequence shown here is derived from an EMBL/GenBank/DDBJ whole genome shotgun (WGS) entry which is preliminary data.</text>
</comment>
<dbReference type="Proteomes" id="UP000321583">
    <property type="component" value="Unassembled WGS sequence"/>
</dbReference>
<dbReference type="AlphaFoldDB" id="A0A562DIP5"/>
<feature type="chain" id="PRO_5022111682" evidence="2">
    <location>
        <begin position="25"/>
        <end position="191"/>
    </location>
</feature>
<reference evidence="4 5" key="1">
    <citation type="submission" date="2019-07" db="EMBL/GenBank/DDBJ databases">
        <title>Genome sequencing of lignin-degrading bacterial isolates.</title>
        <authorList>
            <person name="Gladden J."/>
        </authorList>
    </citation>
    <scope>NUCLEOTIDE SEQUENCE [LARGE SCALE GENOMIC DNA]</scope>
    <source>
        <strain evidence="4 5">J19</strain>
    </source>
</reference>
<keyword evidence="1" id="KW-0175">Coiled coil</keyword>
<evidence type="ECO:0000256" key="2">
    <source>
        <dbReference type="SAM" id="SignalP"/>
    </source>
</evidence>
<keyword evidence="5" id="KW-1185">Reference proteome</keyword>
<name>A0A562DIP5_9GAMM</name>
<gene>
    <name evidence="4" type="ORF">L613_003700000010</name>
</gene>
<dbReference type="InterPro" id="IPR022249">
    <property type="entry name" value="DUF3772"/>
</dbReference>
<evidence type="ECO:0000313" key="4">
    <source>
        <dbReference type="EMBL" id="TWH09471.1"/>
    </source>
</evidence>